<keyword evidence="1" id="KW-0732">Signal</keyword>
<keyword evidence="3" id="KW-1185">Reference proteome</keyword>
<dbReference type="STRING" id="447422.SAMN05660903_01386"/>
<accession>A0A2N0TQX0</accession>
<sequence length="569" mass="65542">MVKKIYIFLFSVLFVNVGNAQIEDQENFLQNEVLKEQVYLHLNSSLLFSGEKLLYKFYCLDSETRKLSELSKTGWVVLVNSDKEQVFKHKLQLRAGQAYSDFFIPSNLPSGAYKILAYTAWMLNAEDNYFEQDVYILNPYQSENKGLILKDSIATFSQNITVEKNTSNFNLKLNKSSFSSRELVTLTSDGPSKLNGNFSISVRRKNNLKKPELLNSTNFNESYENINWDFSDTLIFPEVRGSLITGKVIRNDDQQVSNNLIVSFPGEENQLNIISTKENGEFNFTIDQAINEEEVLIQIANNQNNDYSIELKQNPQPDLGSLNFETPEVYQGFKEYILEKSINNQIENAYSATKADRTIFHDNSGYFFEENLEKFNLDDYTRFPEVTQTFVEIIENGRVKRNADGSHSILVRNKNTNGEFTLPALLVLDGVVIQDHDKLVSFDAEGIESIGLLRNKFFFGPEIYQGVVVVETIEGNFPEVFRDDTIKSQPISTTQNPKKYYSPDYQSENLERIPDYRTQLWWNPTINFEPGKKHLKFYTSDLTGEFEINLQGFTDDGEPVSLKKYFRVE</sequence>
<name>A0A2N0TQX0_9FLAO</name>
<comment type="caution">
    <text evidence="2">The sequence shown here is derived from an EMBL/GenBank/DDBJ whole genome shotgun (WGS) entry which is preliminary data.</text>
</comment>
<dbReference type="RefSeq" id="WP_079712492.1">
    <property type="nucleotide sequence ID" value="NZ_FUZC01000004.1"/>
</dbReference>
<proteinExistence type="predicted"/>
<feature type="signal peptide" evidence="1">
    <location>
        <begin position="1"/>
        <end position="20"/>
    </location>
</feature>
<dbReference type="AlphaFoldDB" id="A0A2N0TQX0"/>
<organism evidence="2 3">
    <name type="scientific">Salegentibacter salinarum</name>
    <dbReference type="NCBI Taxonomy" id="447422"/>
    <lineage>
        <taxon>Bacteria</taxon>
        <taxon>Pseudomonadati</taxon>
        <taxon>Bacteroidota</taxon>
        <taxon>Flavobacteriia</taxon>
        <taxon>Flavobacteriales</taxon>
        <taxon>Flavobacteriaceae</taxon>
        <taxon>Salegentibacter</taxon>
    </lineage>
</organism>
<reference evidence="2 3" key="1">
    <citation type="submission" date="2015-10" db="EMBL/GenBank/DDBJ databases">
        <title>Draft genome sequence of Salegentibacter salinarum KCTC 12975.</title>
        <authorList>
            <person name="Lin W."/>
            <person name="Zheng Q."/>
        </authorList>
    </citation>
    <scope>NUCLEOTIDE SEQUENCE [LARGE SCALE GENOMIC DNA]</scope>
    <source>
        <strain evidence="2 3">KCTC 12975</strain>
    </source>
</reference>
<dbReference type="OrthoDB" id="679547at2"/>
<dbReference type="EMBL" id="LKTS01000044">
    <property type="protein sequence ID" value="PKD17137.1"/>
    <property type="molecule type" value="Genomic_DNA"/>
</dbReference>
<dbReference type="Proteomes" id="UP000232673">
    <property type="component" value="Unassembled WGS sequence"/>
</dbReference>
<feature type="chain" id="PRO_5014800028" description="Macroglobulin domain-containing protein" evidence="1">
    <location>
        <begin position="21"/>
        <end position="569"/>
    </location>
</feature>
<evidence type="ECO:0008006" key="4">
    <source>
        <dbReference type="Google" id="ProtNLM"/>
    </source>
</evidence>
<evidence type="ECO:0000313" key="2">
    <source>
        <dbReference type="EMBL" id="PKD17137.1"/>
    </source>
</evidence>
<evidence type="ECO:0000256" key="1">
    <source>
        <dbReference type="SAM" id="SignalP"/>
    </source>
</evidence>
<evidence type="ECO:0000313" key="3">
    <source>
        <dbReference type="Proteomes" id="UP000232673"/>
    </source>
</evidence>
<protein>
    <recommendedName>
        <fullName evidence="4">Macroglobulin domain-containing protein</fullName>
    </recommendedName>
</protein>
<gene>
    <name evidence="2" type="ORF">APR41_06805</name>
</gene>